<name>A0ABY5VY99_9ACTN</name>
<keyword evidence="2" id="KW-1185">Reference proteome</keyword>
<proteinExistence type="predicted"/>
<evidence type="ECO:0000313" key="1">
    <source>
        <dbReference type="EMBL" id="UWP82682.1"/>
    </source>
</evidence>
<sequence>MSLETLKLELERATDPTRPIRVVLLGVGPDVNKQELDEIAATTGGRSFRR</sequence>
<dbReference type="EMBL" id="CP073720">
    <property type="protein sequence ID" value="UWP82682.1"/>
    <property type="molecule type" value="Genomic_DNA"/>
</dbReference>
<gene>
    <name evidence="1" type="ORF">Dfulv_47970</name>
</gene>
<protein>
    <submittedName>
        <fullName evidence="1">Uncharacterized protein</fullName>
    </submittedName>
</protein>
<evidence type="ECO:0000313" key="2">
    <source>
        <dbReference type="Proteomes" id="UP001059617"/>
    </source>
</evidence>
<reference evidence="1" key="1">
    <citation type="submission" date="2021-04" db="EMBL/GenBank/DDBJ databases">
        <authorList>
            <person name="Hartkoorn R.C."/>
            <person name="Beaudoing E."/>
            <person name="Hot D."/>
        </authorList>
    </citation>
    <scope>NUCLEOTIDE SEQUENCE</scope>
    <source>
        <strain evidence="1">NRRL B-16292</strain>
    </source>
</reference>
<dbReference type="InterPro" id="IPR036465">
    <property type="entry name" value="vWFA_dom_sf"/>
</dbReference>
<reference evidence="1" key="2">
    <citation type="submission" date="2022-09" db="EMBL/GenBank/DDBJ databases">
        <title>Biosynthetic gene clusters of Dactylosporangioum fulvum.</title>
        <authorList>
            <person name="Caradec T."/>
        </authorList>
    </citation>
    <scope>NUCLEOTIDE SEQUENCE</scope>
    <source>
        <strain evidence="1">NRRL B-16292</strain>
    </source>
</reference>
<accession>A0ABY5VY99</accession>
<dbReference type="Gene3D" id="3.40.50.410">
    <property type="entry name" value="von Willebrand factor, type A domain"/>
    <property type="match status" value="1"/>
</dbReference>
<dbReference type="RefSeq" id="WP_259860454.1">
    <property type="nucleotide sequence ID" value="NZ_BAAAST010000008.1"/>
</dbReference>
<dbReference type="Proteomes" id="UP001059617">
    <property type="component" value="Chromosome"/>
</dbReference>
<organism evidence="1 2">
    <name type="scientific">Dactylosporangium fulvum</name>
    <dbReference type="NCBI Taxonomy" id="53359"/>
    <lineage>
        <taxon>Bacteria</taxon>
        <taxon>Bacillati</taxon>
        <taxon>Actinomycetota</taxon>
        <taxon>Actinomycetes</taxon>
        <taxon>Micromonosporales</taxon>
        <taxon>Micromonosporaceae</taxon>
        <taxon>Dactylosporangium</taxon>
    </lineage>
</organism>